<dbReference type="EMBL" id="HBUF01202873">
    <property type="protein sequence ID" value="CAG6662512.1"/>
    <property type="molecule type" value="Transcribed_RNA"/>
</dbReference>
<reference evidence="1" key="1">
    <citation type="submission" date="2021-05" db="EMBL/GenBank/DDBJ databases">
        <authorList>
            <person name="Alioto T."/>
            <person name="Alioto T."/>
            <person name="Gomez Garrido J."/>
        </authorList>
    </citation>
    <scope>NUCLEOTIDE SEQUENCE</scope>
</reference>
<dbReference type="EMBL" id="HBUF01202875">
    <property type="protein sequence ID" value="CAG6662520.1"/>
    <property type="molecule type" value="Transcribed_RNA"/>
</dbReference>
<accession>A0A8D8S649</accession>
<proteinExistence type="predicted"/>
<name>A0A8D8S649_9HEMI</name>
<sequence>MPCSLSCVWVSDISSRSIGTSKLPIDSCTEGLLLESAISSLRMKKSDGSIFSNSSSPGRLTSSPKLNPFNTPLFCLTAGNTTVLTPGFNNGNTVGVLPLWARTTLIVGVAPV</sequence>
<protein>
    <submittedName>
        <fullName evidence="1">Uncharacterized protein</fullName>
    </submittedName>
</protein>
<dbReference type="AlphaFoldDB" id="A0A8D8S649"/>
<evidence type="ECO:0000313" key="1">
    <source>
        <dbReference type="EMBL" id="CAG6662520.1"/>
    </source>
</evidence>
<organism evidence="1">
    <name type="scientific">Cacopsylla melanoneura</name>
    <dbReference type="NCBI Taxonomy" id="428564"/>
    <lineage>
        <taxon>Eukaryota</taxon>
        <taxon>Metazoa</taxon>
        <taxon>Ecdysozoa</taxon>
        <taxon>Arthropoda</taxon>
        <taxon>Hexapoda</taxon>
        <taxon>Insecta</taxon>
        <taxon>Pterygota</taxon>
        <taxon>Neoptera</taxon>
        <taxon>Paraneoptera</taxon>
        <taxon>Hemiptera</taxon>
        <taxon>Sternorrhyncha</taxon>
        <taxon>Psylloidea</taxon>
        <taxon>Psyllidae</taxon>
        <taxon>Psyllinae</taxon>
        <taxon>Cacopsylla</taxon>
    </lineage>
</organism>
<dbReference type="EMBL" id="HBUF01202874">
    <property type="protein sequence ID" value="CAG6662516.1"/>
    <property type="molecule type" value="Transcribed_RNA"/>
</dbReference>